<dbReference type="GO" id="GO:0070390">
    <property type="term" value="C:transcription export complex 2"/>
    <property type="evidence" value="ECO:0007669"/>
    <property type="project" value="TreeGrafter"/>
</dbReference>
<evidence type="ECO:0008006" key="3">
    <source>
        <dbReference type="Google" id="ProtNLM"/>
    </source>
</evidence>
<dbReference type="PANTHER" id="PTHR12732">
    <property type="entry name" value="UNCHARACTERIZED PROTEASOME COMPONENT REGION PCI-CONTAINING"/>
    <property type="match status" value="1"/>
</dbReference>
<evidence type="ECO:0000313" key="1">
    <source>
        <dbReference type="EMBL" id="RPB20947.1"/>
    </source>
</evidence>
<dbReference type="GO" id="GO:0006368">
    <property type="term" value="P:transcription elongation by RNA polymerase II"/>
    <property type="evidence" value="ECO:0007669"/>
    <property type="project" value="TreeGrafter"/>
</dbReference>
<dbReference type="EMBL" id="ML121566">
    <property type="protein sequence ID" value="RPB20947.1"/>
    <property type="molecule type" value="Genomic_DNA"/>
</dbReference>
<dbReference type="Gene3D" id="1.10.10.10">
    <property type="entry name" value="Winged helix-like DNA-binding domain superfamily/Winged helix DNA-binding domain"/>
    <property type="match status" value="1"/>
</dbReference>
<keyword evidence="2" id="KW-1185">Reference proteome</keyword>
<accession>A0A3N4LDI8</accession>
<dbReference type="STRING" id="1051890.A0A3N4LDI8"/>
<dbReference type="InParanoid" id="A0A3N4LDI8"/>
<dbReference type="PANTHER" id="PTHR12732:SF8">
    <property type="entry name" value="NUCLEAR MRNA EXPORT PROTEIN THP1"/>
    <property type="match status" value="1"/>
</dbReference>
<proteinExistence type="predicted"/>
<dbReference type="InterPro" id="IPR036388">
    <property type="entry name" value="WH-like_DNA-bd_sf"/>
</dbReference>
<dbReference type="GO" id="GO:0003723">
    <property type="term" value="F:RNA binding"/>
    <property type="evidence" value="ECO:0007669"/>
    <property type="project" value="InterPro"/>
</dbReference>
<feature type="non-terminal residue" evidence="1">
    <location>
        <position position="502"/>
    </location>
</feature>
<dbReference type="GO" id="GO:0016973">
    <property type="term" value="P:poly(A)+ mRNA export from nucleus"/>
    <property type="evidence" value="ECO:0007669"/>
    <property type="project" value="TreeGrafter"/>
</dbReference>
<dbReference type="GO" id="GO:0000973">
    <property type="term" value="P:post-transcriptional tethering of RNA polymerase II gene DNA at nuclear periphery"/>
    <property type="evidence" value="ECO:0007669"/>
    <property type="project" value="TreeGrafter"/>
</dbReference>
<gene>
    <name evidence="1" type="ORF">L211DRAFT_870345</name>
</gene>
<sequence length="502" mass="55862">MAPSSQSPLLTDFLTTVNHARANNDPQFLCNCLLLTPHSILQNHLMLSLRSELVPLTPAYIENQCYEILGEEWVSFTDMVIGYCAAYLREVDVEGVAMGSGGVPAMDTWCSELSTLMGQISSAFSSAQGILLLPLVKTAATILSTVAIKIDQITNNPRQPAANDASRIVLRAFNIALGDRTTGNNLGKKEAAFHLANILFKLYFKLDQIRLCPTIHTNLLQSSLPPLLPTHFPKSQHCTYTYYLGRHHLNLSLTSPSSLLPAFTALSTSYSLCPSLCPSQRRLILTYLLPSAILIGKPPTQYLYSRPEAAGLYEIFHPITIHLRSGNFIDFRSEMRRSASWLRQKGLYLLLWRCSEELLWRSLCRMTFTLGNELRAPVNPFNKGLAKTPPPQLNLYSLLHLANFLSTRAHDVLQHAPGAVLFSEHDPFIPTRDAHEEGEYTLDDMEGVVLDLLDQGMIKGYIARQQKVVVLKREGNGFVGVEEARRWKASIGAREGEGAEEG</sequence>
<protein>
    <recommendedName>
        <fullName evidence="3">PCI domain-containing protein</fullName>
    </recommendedName>
</protein>
<dbReference type="GO" id="GO:0003690">
    <property type="term" value="F:double-stranded DNA binding"/>
    <property type="evidence" value="ECO:0007669"/>
    <property type="project" value="InterPro"/>
</dbReference>
<dbReference type="Proteomes" id="UP000267821">
    <property type="component" value="Unassembled WGS sequence"/>
</dbReference>
<dbReference type="AlphaFoldDB" id="A0A3N4LDI8"/>
<dbReference type="OrthoDB" id="5404651at2759"/>
<evidence type="ECO:0000313" key="2">
    <source>
        <dbReference type="Proteomes" id="UP000267821"/>
    </source>
</evidence>
<name>A0A3N4LDI8_9PEZI</name>
<reference evidence="1 2" key="1">
    <citation type="journal article" date="2018" name="Nat. Ecol. Evol.">
        <title>Pezizomycetes genomes reveal the molecular basis of ectomycorrhizal truffle lifestyle.</title>
        <authorList>
            <person name="Murat C."/>
            <person name="Payen T."/>
            <person name="Noel B."/>
            <person name="Kuo A."/>
            <person name="Morin E."/>
            <person name="Chen J."/>
            <person name="Kohler A."/>
            <person name="Krizsan K."/>
            <person name="Balestrini R."/>
            <person name="Da Silva C."/>
            <person name="Montanini B."/>
            <person name="Hainaut M."/>
            <person name="Levati E."/>
            <person name="Barry K.W."/>
            <person name="Belfiori B."/>
            <person name="Cichocki N."/>
            <person name="Clum A."/>
            <person name="Dockter R.B."/>
            <person name="Fauchery L."/>
            <person name="Guy J."/>
            <person name="Iotti M."/>
            <person name="Le Tacon F."/>
            <person name="Lindquist E.A."/>
            <person name="Lipzen A."/>
            <person name="Malagnac F."/>
            <person name="Mello A."/>
            <person name="Molinier V."/>
            <person name="Miyauchi S."/>
            <person name="Poulain J."/>
            <person name="Riccioni C."/>
            <person name="Rubini A."/>
            <person name="Sitrit Y."/>
            <person name="Splivallo R."/>
            <person name="Traeger S."/>
            <person name="Wang M."/>
            <person name="Zifcakova L."/>
            <person name="Wipf D."/>
            <person name="Zambonelli A."/>
            <person name="Paolocci F."/>
            <person name="Nowrousian M."/>
            <person name="Ottonello S."/>
            <person name="Baldrian P."/>
            <person name="Spatafora J.W."/>
            <person name="Henrissat B."/>
            <person name="Nagy L.G."/>
            <person name="Aury J.M."/>
            <person name="Wincker P."/>
            <person name="Grigoriev I.V."/>
            <person name="Bonfante P."/>
            <person name="Martin F.M."/>
        </authorList>
    </citation>
    <scope>NUCLEOTIDE SEQUENCE [LARGE SCALE GENOMIC DNA]</scope>
    <source>
        <strain evidence="1 2">ATCC MYA-4762</strain>
    </source>
</reference>
<dbReference type="InterPro" id="IPR045114">
    <property type="entry name" value="Csn12-like"/>
</dbReference>
<dbReference type="SMART" id="SM00753">
    <property type="entry name" value="PAM"/>
    <property type="match status" value="1"/>
</dbReference>
<organism evidence="1 2">
    <name type="scientific">Terfezia boudieri ATCC MYA-4762</name>
    <dbReference type="NCBI Taxonomy" id="1051890"/>
    <lineage>
        <taxon>Eukaryota</taxon>
        <taxon>Fungi</taxon>
        <taxon>Dikarya</taxon>
        <taxon>Ascomycota</taxon>
        <taxon>Pezizomycotina</taxon>
        <taxon>Pezizomycetes</taxon>
        <taxon>Pezizales</taxon>
        <taxon>Pezizaceae</taxon>
        <taxon>Terfezia</taxon>
    </lineage>
</organism>